<accession>A0A9N7UKJ6</accession>
<dbReference type="EMBL" id="CADEAL010001447">
    <property type="protein sequence ID" value="CAB1432546.1"/>
    <property type="molecule type" value="Genomic_DNA"/>
</dbReference>
<proteinExistence type="predicted"/>
<dbReference type="AlphaFoldDB" id="A0A9N7UKJ6"/>
<evidence type="ECO:0000313" key="1">
    <source>
        <dbReference type="EMBL" id="CAB1432546.1"/>
    </source>
</evidence>
<sequence>MADVYFCCSYDDKSVEELKRGYHQLRHLQCINTVYLQCLCSAAAQLHGSESLFASRGMCGFERRGRVGKQSVDMCVFCVDGRTIDFLPCEEDNGREWVGSEGGAWRGRQTGKSEDVRCQAHILSP</sequence>
<organism evidence="1 2">
    <name type="scientific">Pleuronectes platessa</name>
    <name type="common">European plaice</name>
    <dbReference type="NCBI Taxonomy" id="8262"/>
    <lineage>
        <taxon>Eukaryota</taxon>
        <taxon>Metazoa</taxon>
        <taxon>Chordata</taxon>
        <taxon>Craniata</taxon>
        <taxon>Vertebrata</taxon>
        <taxon>Euteleostomi</taxon>
        <taxon>Actinopterygii</taxon>
        <taxon>Neopterygii</taxon>
        <taxon>Teleostei</taxon>
        <taxon>Neoteleostei</taxon>
        <taxon>Acanthomorphata</taxon>
        <taxon>Carangaria</taxon>
        <taxon>Pleuronectiformes</taxon>
        <taxon>Pleuronectoidei</taxon>
        <taxon>Pleuronectidae</taxon>
        <taxon>Pleuronectes</taxon>
    </lineage>
</organism>
<dbReference type="Proteomes" id="UP001153269">
    <property type="component" value="Unassembled WGS sequence"/>
</dbReference>
<reference evidence="1" key="1">
    <citation type="submission" date="2020-03" db="EMBL/GenBank/DDBJ databases">
        <authorList>
            <person name="Weist P."/>
        </authorList>
    </citation>
    <scope>NUCLEOTIDE SEQUENCE</scope>
</reference>
<gene>
    <name evidence="1" type="ORF">PLEPLA_LOCUS20628</name>
</gene>
<comment type="caution">
    <text evidence="1">The sequence shown here is derived from an EMBL/GenBank/DDBJ whole genome shotgun (WGS) entry which is preliminary data.</text>
</comment>
<keyword evidence="2" id="KW-1185">Reference proteome</keyword>
<evidence type="ECO:0000313" key="2">
    <source>
        <dbReference type="Proteomes" id="UP001153269"/>
    </source>
</evidence>
<protein>
    <submittedName>
        <fullName evidence="1">Uncharacterized protein</fullName>
    </submittedName>
</protein>
<name>A0A9N7UKJ6_PLEPL</name>